<dbReference type="RefSeq" id="WP_043385898.1">
    <property type="nucleotide sequence ID" value="NZ_KN039950.1"/>
</dbReference>
<evidence type="ECO:0000313" key="2">
    <source>
        <dbReference type="EMBL" id="KFG71439.1"/>
    </source>
</evidence>
<name>A0A086MRC1_9ACTN</name>
<evidence type="ECO:0000256" key="1">
    <source>
        <dbReference type="SAM" id="MobiDB-lite"/>
    </source>
</evidence>
<feature type="region of interest" description="Disordered" evidence="1">
    <location>
        <begin position="1"/>
        <end position="76"/>
    </location>
</feature>
<protein>
    <submittedName>
        <fullName evidence="2">Uncharacterized protein</fullName>
    </submittedName>
</protein>
<gene>
    <name evidence="2" type="ORF">FM21_34775</name>
</gene>
<comment type="caution">
    <text evidence="2">The sequence shown here is derived from an EMBL/GenBank/DDBJ whole genome shotgun (WGS) entry which is preliminary data.</text>
</comment>
<reference evidence="2 3" key="1">
    <citation type="submission" date="2014-05" db="EMBL/GenBank/DDBJ databases">
        <title>Complete genome sequence of the Streptomyces mutabilis TRM45540.</title>
        <authorList>
            <person name="Luo X."/>
            <person name="Zhang L."/>
        </authorList>
    </citation>
    <scope>NUCLEOTIDE SEQUENCE [LARGE SCALE GENOMIC DNA]</scope>
    <source>
        <strain evidence="2 3">TRM45540</strain>
    </source>
</reference>
<organism evidence="2 3">
    <name type="scientific">Streptomyces mutabilis</name>
    <dbReference type="NCBI Taxonomy" id="67332"/>
    <lineage>
        <taxon>Bacteria</taxon>
        <taxon>Bacillati</taxon>
        <taxon>Actinomycetota</taxon>
        <taxon>Actinomycetes</taxon>
        <taxon>Kitasatosporales</taxon>
        <taxon>Streptomycetaceae</taxon>
        <taxon>Streptomyces</taxon>
    </lineage>
</organism>
<proteinExistence type="predicted"/>
<dbReference type="EMBL" id="JNFQ01000007">
    <property type="protein sequence ID" value="KFG71439.1"/>
    <property type="molecule type" value="Genomic_DNA"/>
</dbReference>
<accession>A0A086MRC1</accession>
<keyword evidence="3" id="KW-1185">Reference proteome</keyword>
<sequence length="76" mass="8628">MAIPRHTPPRRTEGAVRRPRPAPLCPQPEWRAQHLFVEPRYPGLTTPADDDADDDGALPAPAEPPVFRPRRRPHRP</sequence>
<dbReference type="HOGENOM" id="CLU_2652975_0_0_11"/>
<dbReference type="Proteomes" id="UP000029095">
    <property type="component" value="Unassembled WGS sequence"/>
</dbReference>
<dbReference type="AlphaFoldDB" id="A0A086MRC1"/>
<evidence type="ECO:0000313" key="3">
    <source>
        <dbReference type="Proteomes" id="UP000029095"/>
    </source>
</evidence>